<evidence type="ECO:0000313" key="1">
    <source>
        <dbReference type="EMBL" id="PIT70567.1"/>
    </source>
</evidence>
<reference evidence="1 2" key="1">
    <citation type="submission" date="2017-06" db="EMBL/GenBank/DDBJ databases">
        <title>Draft genome of Bartonella tribocorum C635.</title>
        <authorList>
            <person name="Hadjadj L."/>
            <person name="Jiyipong T."/>
            <person name="Diene S.M."/>
            <person name="Morand S."/>
            <person name="Rolain J.-M."/>
        </authorList>
    </citation>
    <scope>NUCLEOTIDE SEQUENCE [LARGE SCALE GENOMIC DNA]</scope>
    <source>
        <strain evidence="1 2">C635</strain>
    </source>
</reference>
<dbReference type="AlphaFoldDB" id="A0A2M6UWN0"/>
<comment type="caution">
    <text evidence="1">The sequence shown here is derived from an EMBL/GenBank/DDBJ whole genome shotgun (WGS) entry which is preliminary data.</text>
</comment>
<evidence type="ECO:0000313" key="2">
    <source>
        <dbReference type="Proteomes" id="UP000230791"/>
    </source>
</evidence>
<proteinExistence type="predicted"/>
<accession>A0A2M6UWN0</accession>
<protein>
    <submittedName>
        <fullName evidence="1">Uncharacterized protein</fullName>
    </submittedName>
</protein>
<sequence length="68" mass="8173">MPFKLIILPKLSCLIISDISQEEKRYTIIRAFLFDNTKTETAYKALNHFSLISNMLLHWNERLIYRQQ</sequence>
<dbReference type="Proteomes" id="UP000230791">
    <property type="component" value="Unassembled WGS sequence"/>
</dbReference>
<organism evidence="1 2">
    <name type="scientific">Bartonella tribocorum</name>
    <dbReference type="NCBI Taxonomy" id="85701"/>
    <lineage>
        <taxon>Bacteria</taxon>
        <taxon>Pseudomonadati</taxon>
        <taxon>Pseudomonadota</taxon>
        <taxon>Alphaproteobacteria</taxon>
        <taxon>Hyphomicrobiales</taxon>
        <taxon>Bartonellaceae</taxon>
        <taxon>Bartonella</taxon>
    </lineage>
</organism>
<gene>
    <name evidence="1" type="ORF">CEV08_03390</name>
</gene>
<name>A0A2M6UWN0_9HYPH</name>
<dbReference type="EMBL" id="NJPP01000006">
    <property type="protein sequence ID" value="PIT70567.1"/>
    <property type="molecule type" value="Genomic_DNA"/>
</dbReference>